<protein>
    <recommendedName>
        <fullName evidence="5">Transmembrane protein</fullName>
    </recommendedName>
</protein>
<accession>A0A0F4ESR3</accession>
<dbReference type="NCBIfam" id="NF037996">
    <property type="entry name" value="B-4DMT"/>
    <property type="match status" value="1"/>
</dbReference>
<sequence>MNDWMLRGLVFAVLMIVVRLTQGIMINAWQAQSVLINVVLLGVVIIAVVMWAVRDGCADATANPDPERRRDLATMWLLTSVLVGVLGDAVTWVISLLYSNIYVGGLISELTTFAAFTALIVFLTGVIGVVFGRWHVDRSSPSVPQHNRSGQGQADSNIFAAVCTDDTTTGELATAQSEEQTTPVATAEHEAPTEIIYHQRA</sequence>
<keyword evidence="2" id="KW-0472">Membrane</keyword>
<evidence type="ECO:0000256" key="2">
    <source>
        <dbReference type="SAM" id="Phobius"/>
    </source>
</evidence>
<reference evidence="3 4" key="1">
    <citation type="journal article" date="2015" name="Proc. Natl. Acad. Sci. U.S.A.">
        <title>Insight into the evolution and origin of leprosy bacilli from the genome sequence of Mycobacterium lepromatosis.</title>
        <authorList>
            <person name="Singh P."/>
            <person name="Benjak A."/>
            <person name="Schuenemann V.J."/>
            <person name="Herbig A."/>
            <person name="Avanzi C."/>
            <person name="Busso P."/>
            <person name="Nieselt K."/>
            <person name="Krause J."/>
            <person name="Vera-Cabrera L."/>
            <person name="Cole S.T."/>
        </authorList>
    </citation>
    <scope>NUCLEOTIDE SEQUENCE [LARGE SCALE GENOMIC DNA]</scope>
    <source>
        <strain evidence="3 4">Mx1-22A</strain>
    </source>
</reference>
<keyword evidence="4" id="KW-1185">Reference proteome</keyword>
<feature type="region of interest" description="Disordered" evidence="1">
    <location>
        <begin position="172"/>
        <end position="192"/>
    </location>
</feature>
<dbReference type="AlphaFoldDB" id="A0A0F4ESR3"/>
<evidence type="ECO:0008006" key="5">
    <source>
        <dbReference type="Google" id="ProtNLM"/>
    </source>
</evidence>
<evidence type="ECO:0000313" key="3">
    <source>
        <dbReference type="EMBL" id="KJX75647.1"/>
    </source>
</evidence>
<keyword evidence="2" id="KW-0812">Transmembrane</keyword>
<keyword evidence="2" id="KW-1133">Transmembrane helix</keyword>
<feature type="compositionally biased region" description="Polar residues" evidence="1">
    <location>
        <begin position="172"/>
        <end position="184"/>
    </location>
</feature>
<gene>
    <name evidence="3" type="ORF">MLPM_0520</name>
</gene>
<evidence type="ECO:0000256" key="1">
    <source>
        <dbReference type="SAM" id="MobiDB-lite"/>
    </source>
</evidence>
<feature type="transmembrane region" description="Helical" evidence="2">
    <location>
        <begin position="110"/>
        <end position="131"/>
    </location>
</feature>
<dbReference type="PATRIC" id="fig|480418.6.peg.1093"/>
<dbReference type="EMBL" id="JRPY01000027">
    <property type="protein sequence ID" value="KJX75647.1"/>
    <property type="molecule type" value="Genomic_DNA"/>
</dbReference>
<comment type="caution">
    <text evidence="3">The sequence shown here is derived from an EMBL/GenBank/DDBJ whole genome shotgun (WGS) entry which is preliminary data.</text>
</comment>
<dbReference type="OrthoDB" id="4375786at2"/>
<evidence type="ECO:0000313" key="4">
    <source>
        <dbReference type="Proteomes" id="UP000053699"/>
    </source>
</evidence>
<name>A0A0F4ESR3_9MYCO</name>
<dbReference type="Proteomes" id="UP000053699">
    <property type="component" value="Unassembled WGS sequence"/>
</dbReference>
<feature type="transmembrane region" description="Helical" evidence="2">
    <location>
        <begin position="33"/>
        <end position="53"/>
    </location>
</feature>
<feature type="transmembrane region" description="Helical" evidence="2">
    <location>
        <begin position="74"/>
        <end position="98"/>
    </location>
</feature>
<dbReference type="STRING" id="480418.GCA_000975265_00075"/>
<proteinExistence type="predicted"/>
<organism evidence="3 4">
    <name type="scientific">Mycobacterium lepromatosis</name>
    <dbReference type="NCBI Taxonomy" id="480418"/>
    <lineage>
        <taxon>Bacteria</taxon>
        <taxon>Bacillati</taxon>
        <taxon>Actinomycetota</taxon>
        <taxon>Actinomycetes</taxon>
        <taxon>Mycobacteriales</taxon>
        <taxon>Mycobacteriaceae</taxon>
        <taxon>Mycobacterium</taxon>
    </lineage>
</organism>
<dbReference type="InterPro" id="IPR047958">
    <property type="entry name" value="B-4DMT-like"/>
</dbReference>